<proteinExistence type="predicted"/>
<dbReference type="Gene3D" id="3.40.50.1000">
    <property type="entry name" value="HAD superfamily/HAD-like"/>
    <property type="match status" value="1"/>
</dbReference>
<dbReference type="PANTHER" id="PTHR19288:SF25">
    <property type="entry name" value="PHOSPHATIDYLGLYCEROPHOSPHATASE GEP4, MITOCHONDRIAL"/>
    <property type="match status" value="1"/>
</dbReference>
<dbReference type="SUPFAM" id="SSF56784">
    <property type="entry name" value="HAD-like"/>
    <property type="match status" value="1"/>
</dbReference>
<reference evidence="1 2" key="1">
    <citation type="submission" date="2021-03" db="EMBL/GenBank/DDBJ databases">
        <title>Genomic Encyclopedia of Type Strains, Phase IV (KMG-IV): sequencing the most valuable type-strain genomes for metagenomic binning, comparative biology and taxonomic classification.</title>
        <authorList>
            <person name="Goeker M."/>
        </authorList>
    </citation>
    <scope>NUCLEOTIDE SEQUENCE [LARGE SCALE GENOMIC DNA]</scope>
    <source>
        <strain evidence="1 2">DSM 27138</strain>
    </source>
</reference>
<comment type="caution">
    <text evidence="1">The sequence shown here is derived from an EMBL/GenBank/DDBJ whole genome shotgun (WGS) entry which is preliminary data.</text>
</comment>
<dbReference type="NCBIfam" id="TIGR01509">
    <property type="entry name" value="HAD-SF-IA-v3"/>
    <property type="match status" value="1"/>
</dbReference>
<dbReference type="InterPro" id="IPR010021">
    <property type="entry name" value="PGPP1/Gep4"/>
</dbReference>
<dbReference type="EMBL" id="JAGGLG010000013">
    <property type="protein sequence ID" value="MBP2018451.1"/>
    <property type="molecule type" value="Genomic_DNA"/>
</dbReference>
<dbReference type="RefSeq" id="WP_209466578.1">
    <property type="nucleotide sequence ID" value="NZ_JAGGLG010000013.1"/>
</dbReference>
<dbReference type="InterPro" id="IPR036412">
    <property type="entry name" value="HAD-like_sf"/>
</dbReference>
<accession>A0ABS4JUA4</accession>
<dbReference type="InterPro" id="IPR006439">
    <property type="entry name" value="HAD-SF_hydro_IA"/>
</dbReference>
<dbReference type="InterPro" id="IPR023214">
    <property type="entry name" value="HAD_sf"/>
</dbReference>
<organism evidence="1 2">
    <name type="scientific">Symbiobacterium terraclitae</name>
    <dbReference type="NCBI Taxonomy" id="557451"/>
    <lineage>
        <taxon>Bacteria</taxon>
        <taxon>Bacillati</taxon>
        <taxon>Bacillota</taxon>
        <taxon>Clostridia</taxon>
        <taxon>Eubacteriales</taxon>
        <taxon>Symbiobacteriaceae</taxon>
        <taxon>Symbiobacterium</taxon>
    </lineage>
</organism>
<sequence length="169" mass="19047">MRGLRPAEYHKSIFEIDLDKLRRMGKRAIMLDLDNTLVRWNDPTPTPALLSWLAEARAHGLQPCIVSNNRGARVREFASRAGVPFIGRAGKPRVKGFAEAMQRLGVTPDETVVVGDQIFTDVLGGNRAGAYTILVVPIDRREFIGTRLVRIIERRVLSYLQRRGLLTEK</sequence>
<dbReference type="InterPro" id="IPR006549">
    <property type="entry name" value="HAD-SF_hydro_IIIA"/>
</dbReference>
<dbReference type="NCBIfam" id="TIGR01668">
    <property type="entry name" value="YqeG_hyp_ppase"/>
    <property type="match status" value="1"/>
</dbReference>
<dbReference type="Pfam" id="PF13242">
    <property type="entry name" value="Hydrolase_like"/>
    <property type="match status" value="1"/>
</dbReference>
<dbReference type="Proteomes" id="UP001519289">
    <property type="component" value="Unassembled WGS sequence"/>
</dbReference>
<keyword evidence="2" id="KW-1185">Reference proteome</keyword>
<name>A0ABS4JUA4_9FIRM</name>
<dbReference type="NCBIfam" id="TIGR01662">
    <property type="entry name" value="HAD-SF-IIIA"/>
    <property type="match status" value="1"/>
</dbReference>
<gene>
    <name evidence="1" type="ORF">J2Z79_001862</name>
</gene>
<dbReference type="PANTHER" id="PTHR19288">
    <property type="entry name" value="4-NITROPHENYLPHOSPHATASE-RELATED"/>
    <property type="match status" value="1"/>
</dbReference>
<dbReference type="CDD" id="cd16416">
    <property type="entry name" value="HAD_BsYqeG-like"/>
    <property type="match status" value="1"/>
</dbReference>
<protein>
    <submittedName>
        <fullName evidence="1">HAD superfamily phosphatase (TIGR01668 family)</fullName>
    </submittedName>
</protein>
<evidence type="ECO:0000313" key="2">
    <source>
        <dbReference type="Proteomes" id="UP001519289"/>
    </source>
</evidence>
<evidence type="ECO:0000313" key="1">
    <source>
        <dbReference type="EMBL" id="MBP2018451.1"/>
    </source>
</evidence>